<dbReference type="Gramene" id="GBG90213">
    <property type="protein sequence ID" value="GBG90213"/>
    <property type="gene ID" value="CBR_g50392"/>
</dbReference>
<organism evidence="15 16">
    <name type="scientific">Chara braunii</name>
    <name type="common">Braun's stonewort</name>
    <dbReference type="NCBI Taxonomy" id="69332"/>
    <lineage>
        <taxon>Eukaryota</taxon>
        <taxon>Viridiplantae</taxon>
        <taxon>Streptophyta</taxon>
        <taxon>Charophyceae</taxon>
        <taxon>Charales</taxon>
        <taxon>Characeae</taxon>
        <taxon>Chara</taxon>
    </lineage>
</organism>
<gene>
    <name evidence="15" type="primary">KOR</name>
    <name evidence="15" type="ORF">CBR_g50392</name>
</gene>
<dbReference type="Gene3D" id="1.10.287.70">
    <property type="match status" value="1"/>
</dbReference>
<evidence type="ECO:0000313" key="16">
    <source>
        <dbReference type="Proteomes" id="UP000265515"/>
    </source>
</evidence>
<dbReference type="Pfam" id="PF12796">
    <property type="entry name" value="Ank_2"/>
    <property type="match status" value="2"/>
</dbReference>
<evidence type="ECO:0000313" key="15">
    <source>
        <dbReference type="EMBL" id="GBG90213.1"/>
    </source>
</evidence>
<comment type="caution">
    <text evidence="15">The sequence shown here is derived from an EMBL/GenBank/DDBJ whole genome shotgun (WGS) entry which is preliminary data.</text>
</comment>
<feature type="region of interest" description="Disordered" evidence="12">
    <location>
        <begin position="70"/>
        <end position="92"/>
    </location>
</feature>
<feature type="repeat" description="ANK" evidence="11">
    <location>
        <begin position="796"/>
        <end position="826"/>
    </location>
</feature>
<feature type="transmembrane region" description="Helical" evidence="13">
    <location>
        <begin position="306"/>
        <end position="327"/>
    </location>
</feature>
<dbReference type="InterPro" id="IPR014710">
    <property type="entry name" value="RmlC-like_jellyroll"/>
</dbReference>
<evidence type="ECO:0000256" key="9">
    <source>
        <dbReference type="ARBA" id="ARBA00023136"/>
    </source>
</evidence>
<evidence type="ECO:0000256" key="5">
    <source>
        <dbReference type="ARBA" id="ARBA00022826"/>
    </source>
</evidence>
<evidence type="ECO:0000256" key="6">
    <source>
        <dbReference type="ARBA" id="ARBA00022882"/>
    </source>
</evidence>
<evidence type="ECO:0000256" key="2">
    <source>
        <dbReference type="ARBA" id="ARBA00007929"/>
    </source>
</evidence>
<keyword evidence="8" id="KW-0406">Ion transport</keyword>
<keyword evidence="5" id="KW-0631">Potassium channel</keyword>
<feature type="transmembrane region" description="Helical" evidence="13">
    <location>
        <begin position="352"/>
        <end position="370"/>
    </location>
</feature>
<dbReference type="PRINTS" id="PR01463">
    <property type="entry name" value="EAGCHANLFMLY"/>
</dbReference>
<dbReference type="STRING" id="69332.A0A388M6V3"/>
<keyword evidence="9 13" id="KW-0472">Membrane</keyword>
<accession>A0A388M6V3</accession>
<evidence type="ECO:0000256" key="4">
    <source>
        <dbReference type="ARBA" id="ARBA00022692"/>
    </source>
</evidence>
<name>A0A388M6V3_CHABU</name>
<comment type="similarity">
    <text evidence="2">Belongs to the potassium channel family. Plant (TC 1.A.1.4) subfamily.</text>
</comment>
<evidence type="ECO:0000256" key="11">
    <source>
        <dbReference type="PROSITE-ProRule" id="PRU00023"/>
    </source>
</evidence>
<dbReference type="OrthoDB" id="426293at2759"/>
<keyword evidence="4 13" id="KW-0812">Transmembrane</keyword>
<dbReference type="AlphaFoldDB" id="A0A388M6V3"/>
<evidence type="ECO:0000256" key="10">
    <source>
        <dbReference type="ARBA" id="ARBA00023303"/>
    </source>
</evidence>
<dbReference type="GO" id="GO:0034702">
    <property type="term" value="C:monoatomic ion channel complex"/>
    <property type="evidence" value="ECO:0007669"/>
    <property type="project" value="UniProtKB-KW"/>
</dbReference>
<keyword evidence="5" id="KW-0630">Potassium</keyword>
<dbReference type="SMART" id="SM00248">
    <property type="entry name" value="ANK"/>
    <property type="match status" value="4"/>
</dbReference>
<dbReference type="Pfam" id="PF00027">
    <property type="entry name" value="cNMP_binding"/>
    <property type="match status" value="1"/>
</dbReference>
<keyword evidence="10" id="KW-0407">Ion channel</keyword>
<dbReference type="InterPro" id="IPR000595">
    <property type="entry name" value="cNMP-bd_dom"/>
</dbReference>
<dbReference type="PANTHER" id="PTHR45743">
    <property type="entry name" value="POTASSIUM CHANNEL AKT1"/>
    <property type="match status" value="1"/>
</dbReference>
<evidence type="ECO:0000256" key="3">
    <source>
        <dbReference type="ARBA" id="ARBA00022448"/>
    </source>
</evidence>
<dbReference type="PROSITE" id="PS50088">
    <property type="entry name" value="ANK_REPEAT"/>
    <property type="match status" value="3"/>
</dbReference>
<feature type="compositionally biased region" description="Polar residues" evidence="12">
    <location>
        <begin position="75"/>
        <end position="88"/>
    </location>
</feature>
<dbReference type="InterPro" id="IPR003938">
    <property type="entry name" value="K_chnl_volt-dep_EAG/ELK/ERG"/>
</dbReference>
<feature type="transmembrane region" description="Helical" evidence="13">
    <location>
        <begin position="382"/>
        <end position="400"/>
    </location>
</feature>
<dbReference type="InterPro" id="IPR036770">
    <property type="entry name" value="Ankyrin_rpt-contain_sf"/>
</dbReference>
<dbReference type="SMART" id="SM00100">
    <property type="entry name" value="cNMP"/>
    <property type="match status" value="1"/>
</dbReference>
<evidence type="ECO:0000256" key="7">
    <source>
        <dbReference type="ARBA" id="ARBA00022989"/>
    </source>
</evidence>
<keyword evidence="7 13" id="KW-1133">Transmembrane helix</keyword>
<keyword evidence="11" id="KW-0040">ANK repeat</keyword>
<evidence type="ECO:0000256" key="8">
    <source>
        <dbReference type="ARBA" id="ARBA00023065"/>
    </source>
</evidence>
<feature type="repeat" description="ANK" evidence="11">
    <location>
        <begin position="666"/>
        <end position="698"/>
    </location>
</feature>
<dbReference type="SUPFAM" id="SSF81324">
    <property type="entry name" value="Voltage-gated potassium channels"/>
    <property type="match status" value="1"/>
</dbReference>
<keyword evidence="6" id="KW-0851">Voltage-gated channel</keyword>
<feature type="transmembrane region" description="Helical" evidence="13">
    <location>
        <begin position="194"/>
        <end position="212"/>
    </location>
</feature>
<feature type="domain" description="Cyclic nucleotide-binding" evidence="14">
    <location>
        <begin position="482"/>
        <end position="602"/>
    </location>
</feature>
<dbReference type="InterPro" id="IPR045319">
    <property type="entry name" value="KAT/AKT"/>
</dbReference>
<dbReference type="Gene3D" id="1.25.40.20">
    <property type="entry name" value="Ankyrin repeat-containing domain"/>
    <property type="match status" value="2"/>
</dbReference>
<sequence>MGGLTWIAAVLGQIASRDGRKATMNVDDSNDHRMGVGVGVGVGTIDGGDRADRVGVVADPVMEWEGGSAQEFWGGQSSTPCGSSSNGWRSPAAASDLESAGAHYRSNGGGTCALPIFAATAKSRISPRILTQDERVKSEVERVRKTTRAIHPQDGRLCIWRSFLLIPLWYSVVCIPFAVGFLDKIDWQFAVYDSVFDSLFIADMVLTFFVAVKDEKTRELLTDRSQIAIRYITSVRFWLDLLSSIPWEGIFCLCKGGKPVTGGVVIAIIRVLALLRLYRAPEVFDTWTQMENDVRFNYAIVRVSRLFAVVMLTAHMAGCGFHLLVLVKSEHDRENTWIVQAIPNYAEQPTRFKYLCSIYWAILTLSSIGYGDFLPSNSEERIFAALYAIISMFMLSYALGSMTDLLVKGRNTLELHNKLGELRAFAAQEKLPYDVEQQLRGELITTCRTAKEKRHILDDFPRHVRVSVVRHLYQAAVDGSELFKNCSELFKAQVAAHLQPEFFRVDCVVLMQGDVTGDMYLVLDGCLIREAKSSTGRRDPVAMLHPGDIFGKVAMLCNVPQTLTVRTLSPCRLLRIDKESFLRLLHAYPTDSRQVLSNLLERMTARSPGEEVAGDNRRLAVEITSLIARHDEEITTALCKAASRGDVLFLQEHLRAVYSPDVANYDGRTPMHLAAASGNEACVKLLIKEGASVHVVDSFGHTPLFEAVTRNHRGTIRVLREKGATLTLPYPGNTLCEAVGSGNLVYLENLLENGADASALDYGGRTALHVACSSCQLPAVRLLLKHGARLDICDFDGRTPYDVALRCGDQQVVQALKAHGMECDQR</sequence>
<dbReference type="PROSITE" id="PS50297">
    <property type="entry name" value="ANK_REP_REGION"/>
    <property type="match status" value="3"/>
</dbReference>
<dbReference type="Proteomes" id="UP000265515">
    <property type="component" value="Unassembled WGS sequence"/>
</dbReference>
<dbReference type="PROSITE" id="PS50042">
    <property type="entry name" value="CNMP_BINDING_3"/>
    <property type="match status" value="1"/>
</dbReference>
<feature type="repeat" description="ANK" evidence="11">
    <location>
        <begin position="763"/>
        <end position="795"/>
    </location>
</feature>
<dbReference type="Gene3D" id="2.60.120.10">
    <property type="entry name" value="Jelly Rolls"/>
    <property type="match status" value="1"/>
</dbReference>
<dbReference type="SUPFAM" id="SSF48403">
    <property type="entry name" value="Ankyrin repeat"/>
    <property type="match status" value="1"/>
</dbReference>
<evidence type="ECO:0000256" key="13">
    <source>
        <dbReference type="SAM" id="Phobius"/>
    </source>
</evidence>
<dbReference type="CDD" id="cd00038">
    <property type="entry name" value="CAP_ED"/>
    <property type="match status" value="1"/>
</dbReference>
<reference evidence="15 16" key="1">
    <citation type="journal article" date="2018" name="Cell">
        <title>The Chara Genome: Secondary Complexity and Implications for Plant Terrestrialization.</title>
        <authorList>
            <person name="Nishiyama T."/>
            <person name="Sakayama H."/>
            <person name="Vries J.D."/>
            <person name="Buschmann H."/>
            <person name="Saint-Marcoux D."/>
            <person name="Ullrich K.K."/>
            <person name="Haas F.B."/>
            <person name="Vanderstraeten L."/>
            <person name="Becker D."/>
            <person name="Lang D."/>
            <person name="Vosolsobe S."/>
            <person name="Rombauts S."/>
            <person name="Wilhelmsson P.K.I."/>
            <person name="Janitza P."/>
            <person name="Kern R."/>
            <person name="Heyl A."/>
            <person name="Rumpler F."/>
            <person name="Villalobos L.I.A.C."/>
            <person name="Clay J.M."/>
            <person name="Skokan R."/>
            <person name="Toyoda A."/>
            <person name="Suzuki Y."/>
            <person name="Kagoshima H."/>
            <person name="Schijlen E."/>
            <person name="Tajeshwar N."/>
            <person name="Catarino B."/>
            <person name="Hetherington A.J."/>
            <person name="Saltykova A."/>
            <person name="Bonnot C."/>
            <person name="Breuninger H."/>
            <person name="Symeonidi A."/>
            <person name="Radhakrishnan G.V."/>
            <person name="Van Nieuwerburgh F."/>
            <person name="Deforce D."/>
            <person name="Chang C."/>
            <person name="Karol K.G."/>
            <person name="Hedrich R."/>
            <person name="Ulvskov P."/>
            <person name="Glockner G."/>
            <person name="Delwiche C.F."/>
            <person name="Petrasek J."/>
            <person name="Van de Peer Y."/>
            <person name="Friml J."/>
            <person name="Beilby M."/>
            <person name="Dolan L."/>
            <person name="Kohara Y."/>
            <person name="Sugano S."/>
            <person name="Fujiyama A."/>
            <person name="Delaux P.-M."/>
            <person name="Quint M."/>
            <person name="TheiBen G."/>
            <person name="Hagemann M."/>
            <person name="Harholt J."/>
            <person name="Dunand C."/>
            <person name="Zachgo S."/>
            <person name="Langdale J."/>
            <person name="Maumus F."/>
            <person name="Straeten D.V.D."/>
            <person name="Gould S.B."/>
            <person name="Rensing S.A."/>
        </authorList>
    </citation>
    <scope>NUCLEOTIDE SEQUENCE [LARGE SCALE GENOMIC DNA]</scope>
    <source>
        <strain evidence="15 16">S276</strain>
    </source>
</reference>
<dbReference type="GO" id="GO:0005249">
    <property type="term" value="F:voltage-gated potassium channel activity"/>
    <property type="evidence" value="ECO:0007669"/>
    <property type="project" value="InterPro"/>
</dbReference>
<evidence type="ECO:0000256" key="1">
    <source>
        <dbReference type="ARBA" id="ARBA00004141"/>
    </source>
</evidence>
<protein>
    <recommendedName>
        <fullName evidence="14">Cyclic nucleotide-binding domain-containing protein</fullName>
    </recommendedName>
</protein>
<dbReference type="PANTHER" id="PTHR45743:SF2">
    <property type="entry name" value="POTASSIUM CHANNEL AKT1"/>
    <property type="match status" value="1"/>
</dbReference>
<proteinExistence type="inferred from homology"/>
<comment type="subcellular location">
    <subcellularLocation>
        <location evidence="1">Membrane</location>
        <topology evidence="1">Multi-pass membrane protein</topology>
    </subcellularLocation>
</comment>
<keyword evidence="16" id="KW-1185">Reference proteome</keyword>
<keyword evidence="5" id="KW-0633">Potassium transport</keyword>
<evidence type="ECO:0000259" key="14">
    <source>
        <dbReference type="PROSITE" id="PS50042"/>
    </source>
</evidence>
<dbReference type="Pfam" id="PF00520">
    <property type="entry name" value="Ion_trans"/>
    <property type="match status" value="1"/>
</dbReference>
<dbReference type="OMA" id="EVRYLVW"/>
<dbReference type="SUPFAM" id="SSF51206">
    <property type="entry name" value="cAMP-binding domain-like"/>
    <property type="match status" value="1"/>
</dbReference>
<keyword evidence="3" id="KW-0813">Transport</keyword>
<feature type="transmembrane region" description="Helical" evidence="13">
    <location>
        <begin position="163"/>
        <end position="182"/>
    </location>
</feature>
<dbReference type="InterPro" id="IPR018490">
    <property type="entry name" value="cNMP-bd_dom_sf"/>
</dbReference>
<dbReference type="InterPro" id="IPR005821">
    <property type="entry name" value="Ion_trans_dom"/>
</dbReference>
<dbReference type="InterPro" id="IPR002110">
    <property type="entry name" value="Ankyrin_rpt"/>
</dbReference>
<evidence type="ECO:0000256" key="12">
    <source>
        <dbReference type="SAM" id="MobiDB-lite"/>
    </source>
</evidence>
<dbReference type="EMBL" id="BFEA01000795">
    <property type="protein sequence ID" value="GBG90213.1"/>
    <property type="molecule type" value="Genomic_DNA"/>
</dbReference>